<sequence length="494" mass="56008">MAKKNSKNKKNEVLKESDALPLLEFKFDEPLFQMASHPEEPIIAVGLSNGYIYCYRYNPEALVTYLKEHKKAFKLTDENTGEKNEVFWKMVNVSQDEGTTQADNDTVTLMWKTRRHKGSVRCISMDPTGKFIYSIGTDNILKKADVLSGKVLQKTNIQNNNHKFSKMVVSSTHPILLLGDEVGNIYTLDTKTFKLLNVIKGIHGGDSINDIFNFAKRSVYKFISVGETTLAYWDCRNSNENDSTETDEMKRNVVYSDDQEDEILCGTFLDPEEGDTVVCGMGEGVVTIWKPKKNDLEDQLSRIKITKDDSVECIVPTLQDDNCVWCGCSNGKLYKVDIKGSRISEIRTHNSVDEVQFLDLDYDYRLVSGGMDNIKIWESQNREGNDLDSDENENVSDLGSSSENDSVSDLDDVSDDEKELSGLSREELIAELDKDLINDDDSNSEEIPETVEDNSTCKNKKRKTKAENAKQNKKIKQEKRTYNDSHGITKFDDL</sequence>
<dbReference type="InterPro" id="IPR015943">
    <property type="entry name" value="WD40/YVTN_repeat-like_dom_sf"/>
</dbReference>
<comment type="caution">
    <text evidence="4">The sequence shown here is derived from an EMBL/GenBank/DDBJ whole genome shotgun (WGS) entry which is preliminary data.</text>
</comment>
<evidence type="ECO:0000256" key="1">
    <source>
        <dbReference type="ARBA" id="ARBA00022574"/>
    </source>
</evidence>
<evidence type="ECO:0000313" key="4">
    <source>
        <dbReference type="EMBL" id="CAB4253924.1"/>
    </source>
</evidence>
<dbReference type="PANTHER" id="PTHR19857">
    <property type="entry name" value="MITOCHONDRIAL DIVISION PROTEIN 1-RELATED"/>
    <property type="match status" value="1"/>
</dbReference>
<evidence type="ECO:0000256" key="2">
    <source>
        <dbReference type="ARBA" id="ARBA00022737"/>
    </source>
</evidence>
<dbReference type="PANTHER" id="PTHR19857:SF8">
    <property type="entry name" value="ANGIO-ASSOCIATED MIGRATORY CELL PROTEIN"/>
    <property type="match status" value="1"/>
</dbReference>
<dbReference type="InterPro" id="IPR036322">
    <property type="entry name" value="WD40_repeat_dom_sf"/>
</dbReference>
<feature type="compositionally biased region" description="Acidic residues" evidence="3">
    <location>
        <begin position="406"/>
        <end position="418"/>
    </location>
</feature>
<reference evidence="4 5" key="1">
    <citation type="submission" date="2020-05" db="EMBL/GenBank/DDBJ databases">
        <authorList>
            <person name="Casaregola S."/>
            <person name="Devillers H."/>
            <person name="Grondin C."/>
        </authorList>
    </citation>
    <scope>NUCLEOTIDE SEQUENCE [LARGE SCALE GENOMIC DNA]</scope>
    <source>
        <strain evidence="4 5">CLIB 1767</strain>
    </source>
</reference>
<name>A0A8H2VE52_9SACH</name>
<proteinExistence type="predicted"/>
<evidence type="ECO:0000313" key="5">
    <source>
        <dbReference type="Proteomes" id="UP000644660"/>
    </source>
</evidence>
<dbReference type="EMBL" id="CAEFZW010000003">
    <property type="protein sequence ID" value="CAB4253924.1"/>
    <property type="molecule type" value="Genomic_DNA"/>
</dbReference>
<feature type="region of interest" description="Disordered" evidence="3">
    <location>
        <begin position="382"/>
        <end position="494"/>
    </location>
</feature>
<dbReference type="AlphaFoldDB" id="A0A8H2VE52"/>
<feature type="compositionally biased region" description="Low complexity" evidence="3">
    <location>
        <begin position="395"/>
        <end position="405"/>
    </location>
</feature>
<dbReference type="SMART" id="SM00320">
    <property type="entry name" value="WD40"/>
    <property type="match status" value="3"/>
</dbReference>
<dbReference type="Proteomes" id="UP000644660">
    <property type="component" value="Unassembled WGS sequence"/>
</dbReference>
<organism evidence="4 5">
    <name type="scientific">Maudiozyma barnettii</name>
    <dbReference type="NCBI Taxonomy" id="61262"/>
    <lineage>
        <taxon>Eukaryota</taxon>
        <taxon>Fungi</taxon>
        <taxon>Dikarya</taxon>
        <taxon>Ascomycota</taxon>
        <taxon>Saccharomycotina</taxon>
        <taxon>Saccharomycetes</taxon>
        <taxon>Saccharomycetales</taxon>
        <taxon>Saccharomycetaceae</taxon>
        <taxon>Maudiozyma</taxon>
    </lineage>
</organism>
<keyword evidence="2" id="KW-0677">Repeat</keyword>
<feature type="compositionally biased region" description="Basic and acidic residues" evidence="3">
    <location>
        <begin position="424"/>
        <end position="437"/>
    </location>
</feature>
<dbReference type="SUPFAM" id="SSF50978">
    <property type="entry name" value="WD40 repeat-like"/>
    <property type="match status" value="1"/>
</dbReference>
<gene>
    <name evidence="4" type="ORF">KABA2_03S08492</name>
</gene>
<dbReference type="RefSeq" id="XP_041405769.1">
    <property type="nucleotide sequence ID" value="XM_041549835.1"/>
</dbReference>
<dbReference type="InterPro" id="IPR001680">
    <property type="entry name" value="WD40_rpt"/>
</dbReference>
<protein>
    <submittedName>
        <fullName evidence="4">Similar to Saccharomyces cerevisiae YPR169W JIP5 Essential protein required for biogenesis of the large ribosomal subunit</fullName>
    </submittedName>
</protein>
<dbReference type="Gene3D" id="2.130.10.10">
    <property type="entry name" value="YVTN repeat-like/Quinoprotein amine dehydrogenase"/>
    <property type="match status" value="2"/>
</dbReference>
<evidence type="ECO:0000256" key="3">
    <source>
        <dbReference type="SAM" id="MobiDB-lite"/>
    </source>
</evidence>
<keyword evidence="1" id="KW-0853">WD repeat</keyword>
<feature type="compositionally biased region" description="Basic and acidic residues" evidence="3">
    <location>
        <begin position="478"/>
        <end position="494"/>
    </location>
</feature>
<accession>A0A8H2VE52</accession>
<dbReference type="OrthoDB" id="2288928at2759"/>
<keyword evidence="5" id="KW-1185">Reference proteome</keyword>
<feature type="compositionally biased region" description="Acidic residues" evidence="3">
    <location>
        <begin position="438"/>
        <end position="452"/>
    </location>
</feature>
<dbReference type="InterPro" id="IPR051179">
    <property type="entry name" value="WD_repeat_multifunction"/>
</dbReference>
<dbReference type="GeneID" id="64856900"/>